<dbReference type="InterPro" id="IPR009003">
    <property type="entry name" value="Peptidase_S1_PA"/>
</dbReference>
<dbReference type="InterPro" id="IPR045450">
    <property type="entry name" value="VMAP_C"/>
</dbReference>
<dbReference type="RefSeq" id="WP_138048203.1">
    <property type="nucleotide sequence ID" value="NZ_VBZC01000037.1"/>
</dbReference>
<dbReference type="EMBL" id="VBZC01000037">
    <property type="protein sequence ID" value="TLS42760.1"/>
    <property type="molecule type" value="Genomic_DNA"/>
</dbReference>
<feature type="region of interest" description="Disordered" evidence="1">
    <location>
        <begin position="744"/>
        <end position="765"/>
    </location>
</feature>
<dbReference type="Proteomes" id="UP000305906">
    <property type="component" value="Unassembled WGS sequence"/>
</dbReference>
<feature type="compositionally biased region" description="Low complexity" evidence="1">
    <location>
        <begin position="239"/>
        <end position="254"/>
    </location>
</feature>
<evidence type="ECO:0000313" key="4">
    <source>
        <dbReference type="Proteomes" id="UP000305906"/>
    </source>
</evidence>
<evidence type="ECO:0000256" key="1">
    <source>
        <dbReference type="SAM" id="MobiDB-lite"/>
    </source>
</evidence>
<protein>
    <submittedName>
        <fullName evidence="3">Trypsin-like peptidase domain-containing protein</fullName>
    </submittedName>
</protein>
<comment type="caution">
    <text evidence="3">The sequence shown here is derived from an EMBL/GenBank/DDBJ whole genome shotgun (WGS) entry which is preliminary data.</text>
</comment>
<dbReference type="SUPFAM" id="SSF50494">
    <property type="entry name" value="Trypsin-like serine proteases"/>
    <property type="match status" value="1"/>
</dbReference>
<keyword evidence="4" id="KW-1185">Reference proteome</keyword>
<evidence type="ECO:0000313" key="3">
    <source>
        <dbReference type="EMBL" id="TLS42760.1"/>
    </source>
</evidence>
<reference evidence="3 4" key="1">
    <citation type="submission" date="2019-05" db="EMBL/GenBank/DDBJ databases">
        <title>Streptomyces sp. NEAU-C151, a novel actinomycete isolated from soil.</title>
        <authorList>
            <person name="Han L."/>
            <person name="Jiang H."/>
        </authorList>
    </citation>
    <scope>NUCLEOTIDE SEQUENCE [LARGE SCALE GENOMIC DNA]</scope>
    <source>
        <strain evidence="3 4">NEAU-C151</strain>
    </source>
</reference>
<gene>
    <name evidence="3" type="ORF">FE633_29355</name>
</gene>
<feature type="domain" description="vWA-MoxR associated protein C-terminal" evidence="2">
    <location>
        <begin position="516"/>
        <end position="746"/>
    </location>
</feature>
<dbReference type="Pfam" id="PF13365">
    <property type="entry name" value="Trypsin_2"/>
    <property type="match status" value="1"/>
</dbReference>
<dbReference type="Gene3D" id="2.40.10.120">
    <property type="match status" value="1"/>
</dbReference>
<dbReference type="Pfam" id="PF20028">
    <property type="entry name" value="VMAP-C"/>
    <property type="match status" value="1"/>
</dbReference>
<feature type="region of interest" description="Disordered" evidence="1">
    <location>
        <begin position="239"/>
        <end position="271"/>
    </location>
</feature>
<dbReference type="AlphaFoldDB" id="A0A5R9FL49"/>
<sequence>MAMRSKGQRWLRTGAAMGARARSSLVSLLGSAHGEVVGSGVYLGEGLVLTCSHVVNEAIGRDWFAQDEPKGPSVEVAFPSAESCDPLAARPVTWIPARRTASDGAPPEPAQTGDAIWYGDLALLELPAGAPASVRPMDWAKMAQGQEVRAWYGGGQPFTYADGSVQSCDELLGFVDSQLRGAAINPGYSGGPLWCEDQGAAVGIVLGTMEPPAGSFGSGQVVRRTIVLPWQTIQAELGAAGTHATSTASGAPAPHNSPHRDGGQPLAPVDPATRHSLTALVTSLLADPGKRTEQGRRLADELDLETTQAAPSVEDIVEILVTRHRAIAAFTEGLPAGDRADTQKLLALGQAALIPGLLSVREHAWLLDLLSTDVRGRFPEAAREALPYTTLFDGPPVLADRSHEASDTRATDATDVGRLIAALEEFWGDSAPVPDGSPRVPALLRAVEYLAATCVPKQMHDFWEWSEQVAYRLGVAREALSERRDDAAEWARRRRERTGPPSPRLTVQLTRCSEETYRCAAWYDPGTGSSGAERQVVADDEPRESAEIVRLLHRVLVRESASAEPPAAVPLVEVLLDPEDLDVAVDQWENQASPYEVPLVLGAEYAVVVRCPEVRRRAPESLQHWRSRWAEIDRGGLLRLDHRHTTPRQVYGLLKADLAVARVIIDCPTQHREALRAACLVLGVPVVVWDRHATPGTTSDQLAALLLNGPVRGLPHRVRRQRARALAESVGAGPAALVPALVWDDASRPPPRPFWNDPTAEEPTP</sequence>
<evidence type="ECO:0000259" key="2">
    <source>
        <dbReference type="Pfam" id="PF20028"/>
    </source>
</evidence>
<accession>A0A5R9FL49</accession>
<proteinExistence type="predicted"/>
<name>A0A5R9FL49_9ACTN</name>
<organism evidence="3 4">
    <name type="scientific">Streptomyces montanus</name>
    <dbReference type="NCBI Taxonomy" id="2580423"/>
    <lineage>
        <taxon>Bacteria</taxon>
        <taxon>Bacillati</taxon>
        <taxon>Actinomycetota</taxon>
        <taxon>Actinomycetes</taxon>
        <taxon>Kitasatosporales</taxon>
        <taxon>Streptomycetaceae</taxon>
        <taxon>Streptomyces</taxon>
    </lineage>
</organism>